<gene>
    <name evidence="3" type="ORF">CYLTODRAFT_82634</name>
</gene>
<sequence length="101" mass="10818">MRFAIIILSTLIVAVSSAPIAVPRDGPSEQSVDSPTWATLMTLYSKRSLAQESNGHNTICSTVVTGVERRAHSKNQGDPAGSSPSLRSNHNQIFLISRSPT</sequence>
<feature type="region of interest" description="Disordered" evidence="1">
    <location>
        <begin position="67"/>
        <end position="101"/>
    </location>
</feature>
<protein>
    <submittedName>
        <fullName evidence="3">Uncharacterized protein</fullName>
    </submittedName>
</protein>
<feature type="chain" id="PRO_5002316606" evidence="2">
    <location>
        <begin position="18"/>
        <end position="101"/>
    </location>
</feature>
<proteinExistence type="predicted"/>
<dbReference type="AlphaFoldDB" id="A0A0D7B306"/>
<evidence type="ECO:0000313" key="4">
    <source>
        <dbReference type="Proteomes" id="UP000054007"/>
    </source>
</evidence>
<organism evidence="3 4">
    <name type="scientific">Cylindrobasidium torrendii FP15055 ss-10</name>
    <dbReference type="NCBI Taxonomy" id="1314674"/>
    <lineage>
        <taxon>Eukaryota</taxon>
        <taxon>Fungi</taxon>
        <taxon>Dikarya</taxon>
        <taxon>Basidiomycota</taxon>
        <taxon>Agaricomycotina</taxon>
        <taxon>Agaricomycetes</taxon>
        <taxon>Agaricomycetidae</taxon>
        <taxon>Agaricales</taxon>
        <taxon>Marasmiineae</taxon>
        <taxon>Physalacriaceae</taxon>
        <taxon>Cylindrobasidium</taxon>
    </lineage>
</organism>
<reference evidence="3 4" key="1">
    <citation type="journal article" date="2015" name="Fungal Genet. Biol.">
        <title>Evolution of novel wood decay mechanisms in Agaricales revealed by the genome sequences of Fistulina hepatica and Cylindrobasidium torrendii.</title>
        <authorList>
            <person name="Floudas D."/>
            <person name="Held B.W."/>
            <person name="Riley R."/>
            <person name="Nagy L.G."/>
            <person name="Koehler G."/>
            <person name="Ransdell A.S."/>
            <person name="Younus H."/>
            <person name="Chow J."/>
            <person name="Chiniquy J."/>
            <person name="Lipzen A."/>
            <person name="Tritt A."/>
            <person name="Sun H."/>
            <person name="Haridas S."/>
            <person name="LaButti K."/>
            <person name="Ohm R.A."/>
            <person name="Kues U."/>
            <person name="Blanchette R.A."/>
            <person name="Grigoriev I.V."/>
            <person name="Minto R.E."/>
            <person name="Hibbett D.S."/>
        </authorList>
    </citation>
    <scope>NUCLEOTIDE SEQUENCE [LARGE SCALE GENOMIC DNA]</scope>
    <source>
        <strain evidence="3 4">FP15055 ss-10</strain>
    </source>
</reference>
<accession>A0A0D7B306</accession>
<name>A0A0D7B306_9AGAR</name>
<dbReference type="Proteomes" id="UP000054007">
    <property type="component" value="Unassembled WGS sequence"/>
</dbReference>
<keyword evidence="2" id="KW-0732">Signal</keyword>
<feature type="signal peptide" evidence="2">
    <location>
        <begin position="1"/>
        <end position="17"/>
    </location>
</feature>
<evidence type="ECO:0000256" key="2">
    <source>
        <dbReference type="SAM" id="SignalP"/>
    </source>
</evidence>
<keyword evidence="4" id="KW-1185">Reference proteome</keyword>
<evidence type="ECO:0000256" key="1">
    <source>
        <dbReference type="SAM" id="MobiDB-lite"/>
    </source>
</evidence>
<feature type="compositionally biased region" description="Polar residues" evidence="1">
    <location>
        <begin position="82"/>
        <end position="101"/>
    </location>
</feature>
<evidence type="ECO:0000313" key="3">
    <source>
        <dbReference type="EMBL" id="KIY64857.1"/>
    </source>
</evidence>
<dbReference type="EMBL" id="KN880615">
    <property type="protein sequence ID" value="KIY64857.1"/>
    <property type="molecule type" value="Genomic_DNA"/>
</dbReference>